<dbReference type="KEGG" id="dtl:H8F01_05865"/>
<dbReference type="Gene3D" id="2.40.70.10">
    <property type="entry name" value="Acid Proteases"/>
    <property type="match status" value="2"/>
</dbReference>
<keyword evidence="2" id="KW-0378">Hydrolase</keyword>
<dbReference type="GO" id="GO:0006508">
    <property type="term" value="P:proteolysis"/>
    <property type="evidence" value="ECO:0007669"/>
    <property type="project" value="UniProtKB-KW"/>
</dbReference>
<dbReference type="AlphaFoldDB" id="A0A7G8Q7A0"/>
<sequence length="398" mass="42829">MKKKNLPFTLSVITALLTACTPAQQDQQATPPKATDEPLLTTALRPYAQPLVPVTIDGKTYHFILDTGAPYTFIDTRTAAALTKAMPDAEVPEYFRHYIGGLGTLGNDLDIHQMTYWQPRPLLIGRQPVANSVPWVGMDLSAFDQSYGTHVDGLLGATAFRQLNWSTDNLTGTLTIDALPPSTAGYERCAPYEDAFGAGPDLTIQLANGNGGPMRIDTGASYDSISADTLRVLGEQGANVEKIGQATRLAASGPYDANVYLVGGLQFGDTPIGKLKVYESSGANNLGMSFLSRFDKYVFIPSEMLFCYTTRQLGRDDQRPVRQLELSAEQGHLVIGTANRSPEGLASGLQVDDVLLTVNGNAVKAIDIEAIRHQLADAPSGSLTLGIERHGEAMIIKL</sequence>
<dbReference type="InterPro" id="IPR021109">
    <property type="entry name" value="Peptidase_aspartic_dom_sf"/>
</dbReference>
<protein>
    <submittedName>
        <fullName evidence="2">Aspartyl protease family protein</fullName>
    </submittedName>
</protein>
<dbReference type="InterPro" id="IPR036034">
    <property type="entry name" value="PDZ_sf"/>
</dbReference>
<name>A0A7G8Q7A0_9GAMM</name>
<dbReference type="RefSeq" id="WP_187058089.1">
    <property type="nucleotide sequence ID" value="NZ_CP060412.1"/>
</dbReference>
<feature type="signal peptide" evidence="1">
    <location>
        <begin position="1"/>
        <end position="25"/>
    </location>
</feature>
<evidence type="ECO:0000313" key="2">
    <source>
        <dbReference type="EMBL" id="QNK02658.1"/>
    </source>
</evidence>
<dbReference type="CDD" id="cd05483">
    <property type="entry name" value="retropepsin_like_bacteria"/>
    <property type="match status" value="1"/>
</dbReference>
<dbReference type="PROSITE" id="PS00141">
    <property type="entry name" value="ASP_PROTEASE"/>
    <property type="match status" value="1"/>
</dbReference>
<dbReference type="InterPro" id="IPR001969">
    <property type="entry name" value="Aspartic_peptidase_AS"/>
</dbReference>
<dbReference type="Gene3D" id="2.30.42.10">
    <property type="match status" value="1"/>
</dbReference>
<dbReference type="EMBL" id="CP060412">
    <property type="protein sequence ID" value="QNK02658.1"/>
    <property type="molecule type" value="Genomic_DNA"/>
</dbReference>
<dbReference type="SUPFAM" id="SSF50630">
    <property type="entry name" value="Acid proteases"/>
    <property type="match status" value="1"/>
</dbReference>
<proteinExistence type="predicted"/>
<evidence type="ECO:0000256" key="1">
    <source>
        <dbReference type="SAM" id="SignalP"/>
    </source>
</evidence>
<evidence type="ECO:0000313" key="3">
    <source>
        <dbReference type="Proteomes" id="UP000515873"/>
    </source>
</evidence>
<feature type="chain" id="PRO_5029010550" evidence="1">
    <location>
        <begin position="26"/>
        <end position="398"/>
    </location>
</feature>
<gene>
    <name evidence="2" type="ORF">H8F01_05865</name>
</gene>
<accession>A0A7G8Q7A0</accession>
<keyword evidence="2" id="KW-0645">Protease</keyword>
<dbReference type="InterPro" id="IPR034122">
    <property type="entry name" value="Retropepsin-like_bacterial"/>
</dbReference>
<dbReference type="GO" id="GO:0004190">
    <property type="term" value="F:aspartic-type endopeptidase activity"/>
    <property type="evidence" value="ECO:0007669"/>
    <property type="project" value="InterPro"/>
</dbReference>
<keyword evidence="1" id="KW-0732">Signal</keyword>
<dbReference type="PROSITE" id="PS51257">
    <property type="entry name" value="PROKAR_LIPOPROTEIN"/>
    <property type="match status" value="1"/>
</dbReference>
<organism evidence="2 3">
    <name type="scientific">Dyella telluris</name>
    <dbReference type="NCBI Taxonomy" id="2763498"/>
    <lineage>
        <taxon>Bacteria</taxon>
        <taxon>Pseudomonadati</taxon>
        <taxon>Pseudomonadota</taxon>
        <taxon>Gammaproteobacteria</taxon>
        <taxon>Lysobacterales</taxon>
        <taxon>Rhodanobacteraceae</taxon>
        <taxon>Dyella</taxon>
    </lineage>
</organism>
<reference evidence="2 3" key="1">
    <citation type="submission" date="2020-08" db="EMBL/GenBank/DDBJ databases">
        <title>Dyella sp. G9 isolated from forest soil.</title>
        <authorList>
            <person name="Fu J."/>
            <person name="Qiu L."/>
        </authorList>
    </citation>
    <scope>NUCLEOTIDE SEQUENCE [LARGE SCALE GENOMIC DNA]</scope>
    <source>
        <strain evidence="2 3">G9</strain>
    </source>
</reference>
<dbReference type="Proteomes" id="UP000515873">
    <property type="component" value="Chromosome"/>
</dbReference>
<dbReference type="Pfam" id="PF13650">
    <property type="entry name" value="Asp_protease_2"/>
    <property type="match status" value="1"/>
</dbReference>
<keyword evidence="3" id="KW-1185">Reference proteome</keyword>
<dbReference type="SUPFAM" id="SSF50156">
    <property type="entry name" value="PDZ domain-like"/>
    <property type="match status" value="1"/>
</dbReference>